<dbReference type="EMBL" id="JAIPUX010003289">
    <property type="protein sequence ID" value="KAH0620900.1"/>
    <property type="molecule type" value="Genomic_DNA"/>
</dbReference>
<comment type="caution">
    <text evidence="2">The sequence shown here is derived from an EMBL/GenBank/DDBJ whole genome shotgun (WGS) entry which is preliminary data.</text>
</comment>
<sequence length="170" mass="18779">MLCFAQQCAGKELQVVVDTGCQRNIISSACLERLGLKKHIKSYKSECEKISLPSYMKVIGHIEHLSLTLGTILVDCAAIVAENYEKHFSLGLQTLKSLKCVINMEKHNLVLGKTDREEIPFVTNASAQEENTLYAPLKLEEETSLVRGGESDVVETGIGYTDYPILLDCG</sequence>
<proteinExistence type="predicted"/>
<dbReference type="Pfam" id="PF09668">
    <property type="entry name" value="Asp_protease"/>
    <property type="match status" value="1"/>
</dbReference>
<feature type="domain" description="Aspartic peptidase DDI1-type" evidence="1">
    <location>
        <begin position="2"/>
        <end position="103"/>
    </location>
</feature>
<dbReference type="InterPro" id="IPR021109">
    <property type="entry name" value="Peptidase_aspartic_dom_sf"/>
</dbReference>
<evidence type="ECO:0000313" key="3">
    <source>
        <dbReference type="Proteomes" id="UP000826234"/>
    </source>
</evidence>
<dbReference type="PANTHER" id="PTHR12917:SF16">
    <property type="entry name" value="NUCLEAR RECEPTOR-INTERACTING PROTEIN 3"/>
    <property type="match status" value="1"/>
</dbReference>
<accession>A0ABQ7SUG5</accession>
<organism evidence="2 3">
    <name type="scientific">Phrynosoma platyrhinos</name>
    <name type="common">Desert horned lizard</name>
    <dbReference type="NCBI Taxonomy" id="52577"/>
    <lineage>
        <taxon>Eukaryota</taxon>
        <taxon>Metazoa</taxon>
        <taxon>Chordata</taxon>
        <taxon>Craniata</taxon>
        <taxon>Vertebrata</taxon>
        <taxon>Euteleostomi</taxon>
        <taxon>Lepidosauria</taxon>
        <taxon>Squamata</taxon>
        <taxon>Bifurcata</taxon>
        <taxon>Unidentata</taxon>
        <taxon>Episquamata</taxon>
        <taxon>Toxicofera</taxon>
        <taxon>Iguania</taxon>
        <taxon>Phrynosomatidae</taxon>
        <taxon>Phrynosomatinae</taxon>
        <taxon>Phrynosoma</taxon>
    </lineage>
</organism>
<dbReference type="InterPro" id="IPR019103">
    <property type="entry name" value="Peptidase_aspartic_DDI1-type"/>
</dbReference>
<dbReference type="Gene3D" id="2.40.70.10">
    <property type="entry name" value="Acid Proteases"/>
    <property type="match status" value="1"/>
</dbReference>
<name>A0ABQ7SUG5_PHRPL</name>
<reference evidence="2 3" key="1">
    <citation type="journal article" date="2022" name="Gigascience">
        <title>A chromosome-level genome assembly and annotation of the desert horned lizard, Phrynosoma platyrhinos, provides insight into chromosomal rearrangements among reptiles.</title>
        <authorList>
            <person name="Koochekian N."/>
            <person name="Ascanio A."/>
            <person name="Farleigh K."/>
            <person name="Card D.C."/>
            <person name="Schield D.R."/>
            <person name="Castoe T.A."/>
            <person name="Jezkova T."/>
        </authorList>
    </citation>
    <scope>NUCLEOTIDE SEQUENCE [LARGE SCALE GENOMIC DNA]</scope>
    <source>
        <strain evidence="2">NK-2021</strain>
    </source>
</reference>
<gene>
    <name evidence="2" type="ORF">JD844_021785</name>
</gene>
<dbReference type="SUPFAM" id="SSF50630">
    <property type="entry name" value="Acid proteases"/>
    <property type="match status" value="1"/>
</dbReference>
<evidence type="ECO:0000313" key="2">
    <source>
        <dbReference type="EMBL" id="KAH0620900.1"/>
    </source>
</evidence>
<evidence type="ECO:0000259" key="1">
    <source>
        <dbReference type="Pfam" id="PF09668"/>
    </source>
</evidence>
<keyword evidence="3" id="KW-1185">Reference proteome</keyword>
<dbReference type="PANTHER" id="PTHR12917">
    <property type="entry name" value="ASPARTYL PROTEASE DDI-RELATED"/>
    <property type="match status" value="1"/>
</dbReference>
<protein>
    <recommendedName>
        <fullName evidence="1">Aspartic peptidase DDI1-type domain-containing protein</fullName>
    </recommendedName>
</protein>
<dbReference type="Proteomes" id="UP000826234">
    <property type="component" value="Unassembled WGS sequence"/>
</dbReference>